<protein>
    <submittedName>
        <fullName evidence="11">Origin recognition complex subunit Orc5</fullName>
    </submittedName>
</protein>
<evidence type="ECO:0000313" key="12">
    <source>
        <dbReference type="Proteomes" id="UP000770015"/>
    </source>
</evidence>
<comment type="subcellular location">
    <subcellularLocation>
        <location evidence="1">Nucleus</location>
    </subcellularLocation>
</comment>
<dbReference type="PANTHER" id="PTHR12705">
    <property type="entry name" value="ORIGIN RECOGNITION COMPLEX SUBUNIT 5"/>
    <property type="match status" value="1"/>
</dbReference>
<dbReference type="OrthoDB" id="365981at2759"/>
<reference evidence="11" key="1">
    <citation type="journal article" date="2021" name="Nat. Commun.">
        <title>Genetic determinants of endophytism in the Arabidopsis root mycobiome.</title>
        <authorList>
            <person name="Mesny F."/>
            <person name="Miyauchi S."/>
            <person name="Thiergart T."/>
            <person name="Pickel B."/>
            <person name="Atanasova L."/>
            <person name="Karlsson M."/>
            <person name="Huettel B."/>
            <person name="Barry K.W."/>
            <person name="Haridas S."/>
            <person name="Chen C."/>
            <person name="Bauer D."/>
            <person name="Andreopoulos W."/>
            <person name="Pangilinan J."/>
            <person name="LaButti K."/>
            <person name="Riley R."/>
            <person name="Lipzen A."/>
            <person name="Clum A."/>
            <person name="Drula E."/>
            <person name="Henrissat B."/>
            <person name="Kohler A."/>
            <person name="Grigoriev I.V."/>
            <person name="Martin F.M."/>
            <person name="Hacquard S."/>
        </authorList>
    </citation>
    <scope>NUCLEOTIDE SEQUENCE</scope>
    <source>
        <strain evidence="11">MPI-SDFR-AT-0117</strain>
    </source>
</reference>
<proteinExistence type="inferred from homology"/>
<evidence type="ECO:0000256" key="5">
    <source>
        <dbReference type="ARBA" id="ARBA00022840"/>
    </source>
</evidence>
<evidence type="ECO:0000256" key="3">
    <source>
        <dbReference type="ARBA" id="ARBA00022705"/>
    </source>
</evidence>
<dbReference type="GO" id="GO:0006270">
    <property type="term" value="P:DNA replication initiation"/>
    <property type="evidence" value="ECO:0007669"/>
    <property type="project" value="TreeGrafter"/>
</dbReference>
<keyword evidence="5" id="KW-0067">ATP-binding</keyword>
<keyword evidence="4" id="KW-0547">Nucleotide-binding</keyword>
<feature type="domain" description="ORC5 lid" evidence="10">
    <location>
        <begin position="229"/>
        <end position="288"/>
    </location>
</feature>
<dbReference type="PANTHER" id="PTHR12705:SF0">
    <property type="entry name" value="ORIGIN RECOGNITION COMPLEX SUBUNIT 5"/>
    <property type="match status" value="1"/>
</dbReference>
<evidence type="ECO:0000259" key="9">
    <source>
        <dbReference type="Pfam" id="PF14630"/>
    </source>
</evidence>
<dbReference type="Pfam" id="PF13191">
    <property type="entry name" value="AAA_16"/>
    <property type="match status" value="1"/>
</dbReference>
<feature type="domain" description="Orc1-like AAA ATPase" evidence="8">
    <location>
        <begin position="19"/>
        <end position="170"/>
    </location>
</feature>
<dbReference type="InterPro" id="IPR047088">
    <property type="entry name" value="ORC5_C"/>
</dbReference>
<dbReference type="InterPro" id="IPR048866">
    <property type="entry name" value="ORC5_lid"/>
</dbReference>
<comment type="caution">
    <text evidence="11">The sequence shown here is derived from an EMBL/GenBank/DDBJ whole genome shotgun (WGS) entry which is preliminary data.</text>
</comment>
<keyword evidence="3" id="KW-0235">DNA replication</keyword>
<evidence type="ECO:0000256" key="2">
    <source>
        <dbReference type="ARBA" id="ARBA00006269"/>
    </source>
</evidence>
<evidence type="ECO:0000256" key="7">
    <source>
        <dbReference type="SAM" id="MobiDB-lite"/>
    </source>
</evidence>
<dbReference type="InterPro" id="IPR027417">
    <property type="entry name" value="P-loop_NTPase"/>
</dbReference>
<dbReference type="Pfam" id="PF14630">
    <property type="entry name" value="ORC5_C"/>
    <property type="match status" value="1"/>
</dbReference>
<dbReference type="SUPFAM" id="SSF52540">
    <property type="entry name" value="P-loop containing nucleoside triphosphate hydrolases"/>
    <property type="match status" value="1"/>
</dbReference>
<keyword evidence="12" id="KW-1185">Reference proteome</keyword>
<accession>A0A9P8V6Y2</accession>
<name>A0A9P8V6Y2_9PEZI</name>
<dbReference type="InterPro" id="IPR020796">
    <property type="entry name" value="ORC5"/>
</dbReference>
<dbReference type="GO" id="GO:0005664">
    <property type="term" value="C:nuclear origin of replication recognition complex"/>
    <property type="evidence" value="ECO:0007669"/>
    <property type="project" value="TreeGrafter"/>
</dbReference>
<dbReference type="AlphaFoldDB" id="A0A9P8V6Y2"/>
<evidence type="ECO:0000259" key="10">
    <source>
        <dbReference type="Pfam" id="PF21639"/>
    </source>
</evidence>
<dbReference type="Gene3D" id="3.40.50.300">
    <property type="entry name" value="P-loop containing nucleotide triphosphate hydrolases"/>
    <property type="match status" value="1"/>
</dbReference>
<feature type="domain" description="Origin recognition complex subunit 5 C-terminal" evidence="9">
    <location>
        <begin position="334"/>
        <end position="487"/>
    </location>
</feature>
<gene>
    <name evidence="11" type="ORF">F5X68DRAFT_156887</name>
</gene>
<evidence type="ECO:0000313" key="11">
    <source>
        <dbReference type="EMBL" id="KAH6678936.1"/>
    </source>
</evidence>
<sequence>MSRLFQPPDEHVITSLQQRFPCRDSQIHTLSTLLDPYSAPCRNVVLYGTEATGKSSITEALLQSLSTPPTTESDDETPLVEHAILNSVQCITPRHLLERTLSAVADALRWESRRRTCETVAQLAVELSLMLKNAQRPDGWRFVLVFDSIDRQRDASAILLPALARLSESIPCLTCVFILTSPPAGFLRLSSAPHIYFPNYSKADFVRIMSLEPPETLSTTTPEDTAFLWPRFCGAVHDALTSAASRTLPSFRHACSVLWPRFTAPVLAATHGPREFSKLLIAGRAHFQDESLLNPGIISISRSLGTGAVTPNPQPATSTTVVATASAPALVAKLPTMARLLLLAAYLASHNAPKHDLTLFSTYHHGRRKRRGGGFAAPRQSGSRGNKHRKISRKLLGAHAFALERMMAIFASMRNEWAAEKGLSAGAAGLDADVGMALSTLASLRLLVRVGVAADPLDRGGKWRINVGWDFIRGVGRSMHIEVEDWLID</sequence>
<dbReference type="GO" id="GO:0003688">
    <property type="term" value="F:DNA replication origin binding"/>
    <property type="evidence" value="ECO:0007669"/>
    <property type="project" value="TreeGrafter"/>
</dbReference>
<dbReference type="Pfam" id="PF21639">
    <property type="entry name" value="ORC5_lid"/>
    <property type="match status" value="1"/>
</dbReference>
<feature type="region of interest" description="Disordered" evidence="7">
    <location>
        <begin position="367"/>
        <end position="389"/>
    </location>
</feature>
<dbReference type="InterPro" id="IPR041664">
    <property type="entry name" value="AAA_16"/>
</dbReference>
<evidence type="ECO:0000256" key="6">
    <source>
        <dbReference type="ARBA" id="ARBA00023242"/>
    </source>
</evidence>
<evidence type="ECO:0000256" key="1">
    <source>
        <dbReference type="ARBA" id="ARBA00004123"/>
    </source>
</evidence>
<organism evidence="11 12">
    <name type="scientific">Plectosphaerella plurivora</name>
    <dbReference type="NCBI Taxonomy" id="936078"/>
    <lineage>
        <taxon>Eukaryota</taxon>
        <taxon>Fungi</taxon>
        <taxon>Dikarya</taxon>
        <taxon>Ascomycota</taxon>
        <taxon>Pezizomycotina</taxon>
        <taxon>Sordariomycetes</taxon>
        <taxon>Hypocreomycetidae</taxon>
        <taxon>Glomerellales</taxon>
        <taxon>Plectosphaerellaceae</taxon>
        <taxon>Plectosphaerella</taxon>
    </lineage>
</organism>
<keyword evidence="6" id="KW-0539">Nucleus</keyword>
<dbReference type="Proteomes" id="UP000770015">
    <property type="component" value="Unassembled WGS sequence"/>
</dbReference>
<evidence type="ECO:0000256" key="4">
    <source>
        <dbReference type="ARBA" id="ARBA00022741"/>
    </source>
</evidence>
<dbReference type="EMBL" id="JAGSXJ010000021">
    <property type="protein sequence ID" value="KAH6678936.1"/>
    <property type="molecule type" value="Genomic_DNA"/>
</dbReference>
<comment type="similarity">
    <text evidence="2">Belongs to the ORC5 family.</text>
</comment>
<evidence type="ECO:0000259" key="8">
    <source>
        <dbReference type="Pfam" id="PF13191"/>
    </source>
</evidence>